<gene>
    <name evidence="1" type="ORF">HNQ77_003777</name>
</gene>
<sequence>MYEQAVLPIRDEKTFSDVHGALKSAFAAKQVERFLNGVQRNKLRARQFEAILASGLLGPEAAAKYAALGDSDRGHIREQYLSMVEHVEPAIRAKYLKVYAYY</sequence>
<dbReference type="EMBL" id="JACHEK010000007">
    <property type="protein sequence ID" value="MBB6145816.1"/>
    <property type="molecule type" value="Genomic_DNA"/>
</dbReference>
<evidence type="ECO:0000313" key="1">
    <source>
        <dbReference type="EMBL" id="MBB6145816.1"/>
    </source>
</evidence>
<dbReference type="Proteomes" id="UP000538666">
    <property type="component" value="Unassembled WGS sequence"/>
</dbReference>
<reference evidence="1 2" key="1">
    <citation type="submission" date="2020-08" db="EMBL/GenBank/DDBJ databases">
        <title>Genomic Encyclopedia of Type Strains, Phase IV (KMG-IV): sequencing the most valuable type-strain genomes for metagenomic binning, comparative biology and taxonomic classification.</title>
        <authorList>
            <person name="Goeker M."/>
        </authorList>
    </citation>
    <scope>NUCLEOTIDE SEQUENCE [LARGE SCALE GENOMIC DNA]</scope>
    <source>
        <strain evidence="1 2">DSM 103733</strain>
    </source>
</reference>
<comment type="caution">
    <text evidence="1">The sequence shown here is derived from an EMBL/GenBank/DDBJ whole genome shotgun (WGS) entry which is preliminary data.</text>
</comment>
<organism evidence="1 2">
    <name type="scientific">Silvibacterium bohemicum</name>
    <dbReference type="NCBI Taxonomy" id="1577686"/>
    <lineage>
        <taxon>Bacteria</taxon>
        <taxon>Pseudomonadati</taxon>
        <taxon>Acidobacteriota</taxon>
        <taxon>Terriglobia</taxon>
        <taxon>Terriglobales</taxon>
        <taxon>Acidobacteriaceae</taxon>
        <taxon>Silvibacterium</taxon>
    </lineage>
</organism>
<proteinExistence type="predicted"/>
<keyword evidence="2" id="KW-1185">Reference proteome</keyword>
<accession>A0A841JWU5</accession>
<evidence type="ECO:0000313" key="2">
    <source>
        <dbReference type="Proteomes" id="UP000538666"/>
    </source>
</evidence>
<protein>
    <submittedName>
        <fullName evidence="1">Uncharacterized protein</fullName>
    </submittedName>
</protein>
<name>A0A841JWU5_9BACT</name>
<dbReference type="OrthoDB" id="121895at2"/>
<dbReference type="RefSeq" id="WP_050060841.1">
    <property type="nucleotide sequence ID" value="NZ_JACHEK010000007.1"/>
</dbReference>
<dbReference type="AlphaFoldDB" id="A0A841JWU5"/>